<protein>
    <submittedName>
        <fullName evidence="1">Uncharacterized protein</fullName>
    </submittedName>
</protein>
<dbReference type="Proteomes" id="UP000069241">
    <property type="component" value="Chromosome"/>
</dbReference>
<sequence>MENALEFKPASTRYDTGRKFNGRIIWGQDFHCPRLPAFAEGGFAHGIDDAYFFCGASGIGLSSVNGESFIFPFAAPADGENVGLIATPTHVFVTVGRDRSRYSACISVFFVTKGD</sequence>
<dbReference type="RefSeq" id="WP_062252900.1">
    <property type="nucleotide sequence ID" value="NZ_CP014229.1"/>
</dbReference>
<dbReference type="EMBL" id="CP014229">
    <property type="protein sequence ID" value="AMD90347.1"/>
    <property type="molecule type" value="Genomic_DNA"/>
</dbReference>
<reference evidence="2" key="1">
    <citation type="submission" date="2016-02" db="EMBL/GenBank/DDBJ databases">
        <authorList>
            <person name="Holder M.E."/>
            <person name="Ajami N.J."/>
            <person name="Petrosino J.F."/>
        </authorList>
    </citation>
    <scope>NUCLEOTIDE SEQUENCE [LARGE SCALE GENOMIC DNA]</scope>
    <source>
        <strain evidence="2">CCUG 45958</strain>
    </source>
</reference>
<organism evidence="1 2">
    <name type="scientific">Desulfovibrio fairfieldensis</name>
    <dbReference type="NCBI Taxonomy" id="44742"/>
    <lineage>
        <taxon>Bacteria</taxon>
        <taxon>Pseudomonadati</taxon>
        <taxon>Thermodesulfobacteriota</taxon>
        <taxon>Desulfovibrionia</taxon>
        <taxon>Desulfovibrionales</taxon>
        <taxon>Desulfovibrionaceae</taxon>
        <taxon>Desulfovibrio</taxon>
    </lineage>
</organism>
<evidence type="ECO:0000313" key="1">
    <source>
        <dbReference type="EMBL" id="AMD90347.1"/>
    </source>
</evidence>
<proteinExistence type="predicted"/>
<gene>
    <name evidence="1" type="ORF">AXF13_09575</name>
</gene>
<dbReference type="KEGG" id="dfi:AXF13_09575"/>
<evidence type="ECO:0000313" key="2">
    <source>
        <dbReference type="Proteomes" id="UP000069241"/>
    </source>
</evidence>
<name>A0A0X8JKI1_9BACT</name>
<accession>A0A0X8JKI1</accession>
<keyword evidence="2" id="KW-1185">Reference proteome</keyword>
<dbReference type="AlphaFoldDB" id="A0A0X8JKI1"/>